<sequence>MNTDGENSIEALVRNITLSGVVAVAILLCAMVVCLLAMVLSLTFDCWWTVGDFCNVGREVGSPQRQRLISHPADDVESSDDRSDSHLLRPPIPPAVSTQNQRCGRNGSKRPPWLLRLHNGKLHNVKAYACDLDLEMI</sequence>
<feature type="transmembrane region" description="Helical" evidence="2">
    <location>
        <begin position="20"/>
        <end position="40"/>
    </location>
</feature>
<dbReference type="AlphaFoldDB" id="A0AAD4NDY5"/>
<evidence type="ECO:0000256" key="1">
    <source>
        <dbReference type="SAM" id="MobiDB-lite"/>
    </source>
</evidence>
<feature type="region of interest" description="Disordered" evidence="1">
    <location>
        <begin position="64"/>
        <end position="106"/>
    </location>
</feature>
<dbReference type="EMBL" id="JAKKPZ010000005">
    <property type="protein sequence ID" value="KAI1720964.1"/>
    <property type="molecule type" value="Genomic_DNA"/>
</dbReference>
<reference evidence="3" key="1">
    <citation type="submission" date="2022-01" db="EMBL/GenBank/DDBJ databases">
        <title>Genome Sequence Resource for Two Populations of Ditylenchus destructor, the Migratory Endoparasitic Phytonematode.</title>
        <authorList>
            <person name="Zhang H."/>
            <person name="Lin R."/>
            <person name="Xie B."/>
        </authorList>
    </citation>
    <scope>NUCLEOTIDE SEQUENCE</scope>
    <source>
        <strain evidence="3">BazhouSP</strain>
    </source>
</reference>
<proteinExistence type="predicted"/>
<keyword evidence="2" id="KW-0812">Transmembrane</keyword>
<evidence type="ECO:0000313" key="3">
    <source>
        <dbReference type="EMBL" id="KAI1720964.1"/>
    </source>
</evidence>
<evidence type="ECO:0000313" key="4">
    <source>
        <dbReference type="Proteomes" id="UP001201812"/>
    </source>
</evidence>
<keyword evidence="4" id="KW-1185">Reference proteome</keyword>
<keyword evidence="2" id="KW-0472">Membrane</keyword>
<comment type="caution">
    <text evidence="3">The sequence shown here is derived from an EMBL/GenBank/DDBJ whole genome shotgun (WGS) entry which is preliminary data.</text>
</comment>
<evidence type="ECO:0000256" key="2">
    <source>
        <dbReference type="SAM" id="Phobius"/>
    </source>
</evidence>
<keyword evidence="2" id="KW-1133">Transmembrane helix</keyword>
<organism evidence="3 4">
    <name type="scientific">Ditylenchus destructor</name>
    <dbReference type="NCBI Taxonomy" id="166010"/>
    <lineage>
        <taxon>Eukaryota</taxon>
        <taxon>Metazoa</taxon>
        <taxon>Ecdysozoa</taxon>
        <taxon>Nematoda</taxon>
        <taxon>Chromadorea</taxon>
        <taxon>Rhabditida</taxon>
        <taxon>Tylenchina</taxon>
        <taxon>Tylenchomorpha</taxon>
        <taxon>Sphaerularioidea</taxon>
        <taxon>Anguinidae</taxon>
        <taxon>Anguininae</taxon>
        <taxon>Ditylenchus</taxon>
    </lineage>
</organism>
<protein>
    <submittedName>
        <fullName evidence="3">Uncharacterized protein</fullName>
    </submittedName>
</protein>
<dbReference type="Proteomes" id="UP001201812">
    <property type="component" value="Unassembled WGS sequence"/>
</dbReference>
<name>A0AAD4NDY5_9BILA</name>
<gene>
    <name evidence="3" type="ORF">DdX_05215</name>
</gene>
<accession>A0AAD4NDY5</accession>